<sequence length="613" mass="67998">MEEAFPTLPESSDAGVVELGADQKLCHLTEECRQMQALLPIYISEAVKIEPRDEQQSSCDSGHPSDFIEVKKEEPFFMEEDMEASTVAADEYFGFPVKAEPVKAEPVKAEPVKAEPIKAEPVKAEPGKAAVAPPSIPQPPANQEPLTTADVFTACQAAPVTACFASTSMEELNCGALMTVPSSANSTTEDKSQTNEMLTSSTYRQASEARPRNNDRLLHTSAAAVNCDVLGNNETKNGLGSCKTEACLSSEDVHSSKYCDFNFNECRVLLTRIHVPENFTCIIEEQNGVVKISSKKMQFSGPDNNHGENSKRTESCGKDSVESPNMKAENALPSYKNIHVYKISTYIKMCHQQTRHNRSKLPCASPKEGISVSNSRGHLAKKKKTFKCCGFAFRHKSNYDQHVSAVHLKLRPYKCPKCDYAAACDGNLQIHLNSVHEKLRQFQCAICDVKFSSKYSLKNHISSAHLKLKPYKCPHCEYSASQKKTLTRHVSSIHLMIKPHKCNLCDYSASIKLYLDTHYASVHTGVKPYQCADCSYAGASKYLLNGHIKRVHLKDKKYKCDLCDFATISKGNLAVHIASVHQELKSYKCNECDYTAATKGRISRSHENEAIQM</sequence>
<evidence type="ECO:0000256" key="10">
    <source>
        <dbReference type="ARBA" id="ARBA00023242"/>
    </source>
</evidence>
<keyword evidence="3" id="KW-0479">Metal-binding</keyword>
<keyword evidence="6" id="KW-0862">Zinc</keyword>
<accession>A0A8B7P9T1</accession>
<evidence type="ECO:0000313" key="15">
    <source>
        <dbReference type="RefSeq" id="XP_018022735.1"/>
    </source>
</evidence>
<dbReference type="PROSITE" id="PS50157">
    <property type="entry name" value="ZINC_FINGER_C2H2_2"/>
    <property type="match status" value="6"/>
</dbReference>
<dbReference type="SMART" id="SM00355">
    <property type="entry name" value="ZnF_C2H2"/>
    <property type="match status" value="8"/>
</dbReference>
<feature type="domain" description="C2H2-type" evidence="13">
    <location>
        <begin position="413"/>
        <end position="441"/>
    </location>
</feature>
<feature type="domain" description="C2H2-type" evidence="13">
    <location>
        <begin position="471"/>
        <end position="499"/>
    </location>
</feature>
<evidence type="ECO:0000256" key="9">
    <source>
        <dbReference type="ARBA" id="ARBA00023163"/>
    </source>
</evidence>
<name>A0A8B7P9T1_HYAAZ</name>
<keyword evidence="14" id="KW-1185">Reference proteome</keyword>
<dbReference type="SUPFAM" id="SSF57667">
    <property type="entry name" value="beta-beta-alpha zinc fingers"/>
    <property type="match status" value="5"/>
</dbReference>
<evidence type="ECO:0000256" key="4">
    <source>
        <dbReference type="ARBA" id="ARBA00022737"/>
    </source>
</evidence>
<reference evidence="15" key="1">
    <citation type="submission" date="2025-08" db="UniProtKB">
        <authorList>
            <consortium name="RefSeq"/>
        </authorList>
    </citation>
    <scope>IDENTIFICATION</scope>
    <source>
        <tissue evidence="15">Whole organism</tissue>
    </source>
</reference>
<dbReference type="GO" id="GO:0003677">
    <property type="term" value="F:DNA binding"/>
    <property type="evidence" value="ECO:0007669"/>
    <property type="project" value="UniProtKB-KW"/>
</dbReference>
<keyword evidence="7" id="KW-0805">Transcription regulation</keyword>
<feature type="domain" description="C2H2-type" evidence="13">
    <location>
        <begin position="558"/>
        <end position="586"/>
    </location>
</feature>
<dbReference type="FunFam" id="3.30.160.60:FF:000075">
    <property type="entry name" value="Putative zinc finger protein 536"/>
    <property type="match status" value="1"/>
</dbReference>
<keyword evidence="9" id="KW-0804">Transcription</keyword>
<feature type="domain" description="C2H2-type" evidence="13">
    <location>
        <begin position="500"/>
        <end position="528"/>
    </location>
</feature>
<dbReference type="GeneID" id="108678775"/>
<keyword evidence="4" id="KW-0677">Repeat</keyword>
<dbReference type="PANTHER" id="PTHR24379">
    <property type="entry name" value="KRAB AND ZINC FINGER DOMAIN-CONTAINING"/>
    <property type="match status" value="1"/>
</dbReference>
<dbReference type="InterPro" id="IPR013087">
    <property type="entry name" value="Znf_C2H2_type"/>
</dbReference>
<dbReference type="PANTHER" id="PTHR24379:SF121">
    <property type="entry name" value="C2H2-TYPE DOMAIN-CONTAINING PROTEIN"/>
    <property type="match status" value="1"/>
</dbReference>
<evidence type="ECO:0000256" key="11">
    <source>
        <dbReference type="PROSITE-ProRule" id="PRU00042"/>
    </source>
</evidence>
<gene>
    <name evidence="15" type="primary">LOC108678775</name>
</gene>
<keyword evidence="10" id="KW-0539">Nucleus</keyword>
<dbReference type="PROSITE" id="PS00028">
    <property type="entry name" value="ZINC_FINGER_C2H2_1"/>
    <property type="match status" value="1"/>
</dbReference>
<feature type="domain" description="C2H2-type" evidence="13">
    <location>
        <begin position="529"/>
        <end position="557"/>
    </location>
</feature>
<feature type="region of interest" description="Disordered" evidence="12">
    <location>
        <begin position="181"/>
        <end position="213"/>
    </location>
</feature>
<dbReference type="GO" id="GO:0008270">
    <property type="term" value="F:zinc ion binding"/>
    <property type="evidence" value="ECO:0007669"/>
    <property type="project" value="UniProtKB-KW"/>
</dbReference>
<evidence type="ECO:0000256" key="8">
    <source>
        <dbReference type="ARBA" id="ARBA00023125"/>
    </source>
</evidence>
<organism evidence="14 15">
    <name type="scientific">Hyalella azteca</name>
    <name type="common">Amphipod</name>
    <dbReference type="NCBI Taxonomy" id="294128"/>
    <lineage>
        <taxon>Eukaryota</taxon>
        <taxon>Metazoa</taxon>
        <taxon>Ecdysozoa</taxon>
        <taxon>Arthropoda</taxon>
        <taxon>Crustacea</taxon>
        <taxon>Multicrustacea</taxon>
        <taxon>Malacostraca</taxon>
        <taxon>Eumalacostraca</taxon>
        <taxon>Peracarida</taxon>
        <taxon>Amphipoda</taxon>
        <taxon>Senticaudata</taxon>
        <taxon>Talitrida</taxon>
        <taxon>Talitroidea</taxon>
        <taxon>Hyalellidae</taxon>
        <taxon>Hyalella</taxon>
    </lineage>
</organism>
<feature type="domain" description="C2H2-type" evidence="13">
    <location>
        <begin position="442"/>
        <end position="470"/>
    </location>
</feature>
<evidence type="ECO:0000259" key="13">
    <source>
        <dbReference type="PROSITE" id="PS50157"/>
    </source>
</evidence>
<evidence type="ECO:0000256" key="12">
    <source>
        <dbReference type="SAM" id="MobiDB-lite"/>
    </source>
</evidence>
<evidence type="ECO:0000256" key="3">
    <source>
        <dbReference type="ARBA" id="ARBA00022723"/>
    </source>
</evidence>
<evidence type="ECO:0000256" key="1">
    <source>
        <dbReference type="ARBA" id="ARBA00004123"/>
    </source>
</evidence>
<feature type="compositionally biased region" description="Basic and acidic residues" evidence="12">
    <location>
        <begin position="305"/>
        <end position="321"/>
    </location>
</feature>
<evidence type="ECO:0000256" key="2">
    <source>
        <dbReference type="ARBA" id="ARBA00006991"/>
    </source>
</evidence>
<feature type="compositionally biased region" description="Polar residues" evidence="12">
    <location>
        <begin position="194"/>
        <end position="205"/>
    </location>
</feature>
<dbReference type="GO" id="GO:0005634">
    <property type="term" value="C:nucleus"/>
    <property type="evidence" value="ECO:0007669"/>
    <property type="project" value="UniProtKB-SubCell"/>
</dbReference>
<dbReference type="Pfam" id="PF00096">
    <property type="entry name" value="zf-C2H2"/>
    <property type="match status" value="2"/>
</dbReference>
<comment type="subcellular location">
    <subcellularLocation>
        <location evidence="1">Nucleus</location>
    </subcellularLocation>
</comment>
<comment type="similarity">
    <text evidence="2">Belongs to the krueppel C2H2-type zinc-finger protein family.</text>
</comment>
<dbReference type="OMA" id="DCFNASA"/>
<evidence type="ECO:0000256" key="5">
    <source>
        <dbReference type="ARBA" id="ARBA00022771"/>
    </source>
</evidence>
<dbReference type="InterPro" id="IPR036236">
    <property type="entry name" value="Znf_C2H2_sf"/>
</dbReference>
<proteinExistence type="inferred from homology"/>
<keyword evidence="8" id="KW-0238">DNA-binding</keyword>
<dbReference type="OrthoDB" id="6077919at2759"/>
<dbReference type="AlphaFoldDB" id="A0A8B7P9T1"/>
<dbReference type="Gene3D" id="3.30.160.60">
    <property type="entry name" value="Classic Zinc Finger"/>
    <property type="match status" value="5"/>
</dbReference>
<dbReference type="Proteomes" id="UP000694843">
    <property type="component" value="Unplaced"/>
</dbReference>
<evidence type="ECO:0000313" key="14">
    <source>
        <dbReference type="Proteomes" id="UP000694843"/>
    </source>
</evidence>
<keyword evidence="5 11" id="KW-0863">Zinc-finger</keyword>
<protein>
    <submittedName>
        <fullName evidence="15">Zinc finger protein 888 isoform X1</fullName>
    </submittedName>
</protein>
<dbReference type="RefSeq" id="XP_018022735.1">
    <property type="nucleotide sequence ID" value="XM_018167246.2"/>
</dbReference>
<evidence type="ECO:0000256" key="6">
    <source>
        <dbReference type="ARBA" id="ARBA00022833"/>
    </source>
</evidence>
<feature type="region of interest" description="Disordered" evidence="12">
    <location>
        <begin position="299"/>
        <end position="323"/>
    </location>
</feature>
<dbReference type="KEGG" id="hazt:108678775"/>
<evidence type="ECO:0000256" key="7">
    <source>
        <dbReference type="ARBA" id="ARBA00023015"/>
    </source>
</evidence>